<feature type="domain" description="Amine oxidase" evidence="2">
    <location>
        <begin position="36"/>
        <end position="480"/>
    </location>
</feature>
<dbReference type="Pfam" id="PF01593">
    <property type="entry name" value="Amino_oxidase"/>
    <property type="match status" value="1"/>
</dbReference>
<dbReference type="PRINTS" id="PR00419">
    <property type="entry name" value="ADXRDTASE"/>
</dbReference>
<reference evidence="3 4" key="1">
    <citation type="submission" date="2011-09" db="EMBL/GenBank/DDBJ databases">
        <authorList>
            <consortium name="US DOE Joint Genome Institute (JGI-PGF)"/>
            <person name="Lucas S."/>
            <person name="Han J."/>
            <person name="Lapidus A."/>
            <person name="Cheng J.-F."/>
            <person name="Goodwin L."/>
            <person name="Pitluck S."/>
            <person name="Peters L."/>
            <person name="Land M.L."/>
            <person name="Hauser L."/>
            <person name="Brambilla E."/>
            <person name="Klenk H.-P."/>
            <person name="Woyke T.J."/>
        </authorList>
    </citation>
    <scope>NUCLEOTIDE SEQUENCE [LARGE SCALE GENOMIC DNA]</scope>
    <source>
        <strain evidence="3 4">K62</strain>
    </source>
</reference>
<dbReference type="SUPFAM" id="SSF51905">
    <property type="entry name" value="FAD/NAD(P)-binding domain"/>
    <property type="match status" value="1"/>
</dbReference>
<dbReference type="OrthoDB" id="7856496at2"/>
<accession>I1D191</accession>
<dbReference type="RefSeq" id="WP_005463694.1">
    <property type="nucleotide sequence ID" value="NZ_CM001484.1"/>
</dbReference>
<keyword evidence="4" id="KW-1185">Reference proteome</keyword>
<dbReference type="InterPro" id="IPR036188">
    <property type="entry name" value="FAD/NAD-bd_sf"/>
</dbReference>
<dbReference type="STRING" id="928724.SacglDRAFT_01804"/>
<organism evidence="3 4">
    <name type="scientific">Saccharomonospora glauca K62</name>
    <dbReference type="NCBI Taxonomy" id="928724"/>
    <lineage>
        <taxon>Bacteria</taxon>
        <taxon>Bacillati</taxon>
        <taxon>Actinomycetota</taxon>
        <taxon>Actinomycetes</taxon>
        <taxon>Pseudonocardiales</taxon>
        <taxon>Pseudonocardiaceae</taxon>
        <taxon>Saccharomonospora</taxon>
    </lineage>
</organism>
<dbReference type="PANTHER" id="PTHR42923:SF43">
    <property type="entry name" value="AMINE OXIDASE"/>
    <property type="match status" value="1"/>
</dbReference>
<sequence length="523" mass="56356">MTSRLGRDRRRHTIAAPPGAPTVSPRRRVVVVGGGIAGLAAATGLAERGVAVDLVERQPYLGGRVGGWTVALPDGHRAGMSRGFHAFFRQYYNLRALLARADPDLAVLRPVADYPLVDAHGRLDSFRGLPRTPPWNALAFALRSPTFGVSGLLRVAAREALPLTDVRVPDVYTTLDGLDARAFLDRVRFPAPARHLAFDVFSRSFFAPPERLSAAELAVMFHLYFLGSAEGLVFDVPSRPFHTLWQPLAAYLTAHGVRVRTGLSVDRIERTSEGFRVHAGAETIPADGVVLAADVPGLRDVVAASAGLGPPWWRERVANLATAPPFCVLRAWLDRPVDRRRPAFLATGGSPPLDNVSVLDRYDADAAAWAARTGGSVVELHAYSVVAGDDAEVRRDTRARLWRRLREVYPETTAARAVAEEVLWRSDCPLFPPGSFAVRPGVGTPVPGLALAGDGVRVDLPVALMERAATTGWLAANHLLASWGAAGHDVVTVPVRGRNAVLRALAARFGPRPEKVVDEATTV</sequence>
<dbReference type="InterPro" id="IPR002937">
    <property type="entry name" value="Amino_oxidase"/>
</dbReference>
<protein>
    <recommendedName>
        <fullName evidence="2">Amine oxidase domain-containing protein</fullName>
    </recommendedName>
</protein>
<dbReference type="GO" id="GO:0016491">
    <property type="term" value="F:oxidoreductase activity"/>
    <property type="evidence" value="ECO:0007669"/>
    <property type="project" value="InterPro"/>
</dbReference>
<dbReference type="eggNOG" id="COG3349">
    <property type="taxonomic scope" value="Bacteria"/>
</dbReference>
<proteinExistence type="predicted"/>
<feature type="region of interest" description="Disordered" evidence="1">
    <location>
        <begin position="1"/>
        <end position="21"/>
    </location>
</feature>
<dbReference type="InterPro" id="IPR050464">
    <property type="entry name" value="Zeta_carotene_desat/Oxidored"/>
</dbReference>
<evidence type="ECO:0000256" key="1">
    <source>
        <dbReference type="SAM" id="MobiDB-lite"/>
    </source>
</evidence>
<evidence type="ECO:0000259" key="2">
    <source>
        <dbReference type="Pfam" id="PF01593"/>
    </source>
</evidence>
<dbReference type="PANTHER" id="PTHR42923">
    <property type="entry name" value="PROTOPORPHYRINOGEN OXIDASE"/>
    <property type="match status" value="1"/>
</dbReference>
<name>I1D191_9PSEU</name>
<dbReference type="Proteomes" id="UP000005087">
    <property type="component" value="Chromosome"/>
</dbReference>
<dbReference type="EMBL" id="CM001484">
    <property type="protein sequence ID" value="EIE98715.1"/>
    <property type="molecule type" value="Genomic_DNA"/>
</dbReference>
<dbReference type="Gene3D" id="3.50.50.60">
    <property type="entry name" value="FAD/NAD(P)-binding domain"/>
    <property type="match status" value="1"/>
</dbReference>
<reference evidence="4" key="2">
    <citation type="submission" date="2012-01" db="EMBL/GenBank/DDBJ databases">
        <title>Noncontiguous Finished sequence of chromosome of Saccharomonospora glauca K62.</title>
        <authorList>
            <consortium name="US DOE Joint Genome Institute"/>
            <person name="Lucas S."/>
            <person name="Han J."/>
            <person name="Lapidus A."/>
            <person name="Cheng J.-F."/>
            <person name="Goodwin L."/>
            <person name="Pitluck S."/>
            <person name="Peters L."/>
            <person name="Mikhailova N."/>
            <person name="Held B."/>
            <person name="Detter J.C."/>
            <person name="Han C."/>
            <person name="Tapia R."/>
            <person name="Land M."/>
            <person name="Hauser L."/>
            <person name="Kyrpides N."/>
            <person name="Ivanova N."/>
            <person name="Pagani I."/>
            <person name="Brambilla E.-M."/>
            <person name="Klenk H.-P."/>
            <person name="Woyke T."/>
        </authorList>
    </citation>
    <scope>NUCLEOTIDE SEQUENCE [LARGE SCALE GENOMIC DNA]</scope>
    <source>
        <strain evidence="4">K62</strain>
    </source>
</reference>
<evidence type="ECO:0000313" key="4">
    <source>
        <dbReference type="Proteomes" id="UP000005087"/>
    </source>
</evidence>
<dbReference type="HOGENOM" id="CLU_026366_0_0_11"/>
<evidence type="ECO:0000313" key="3">
    <source>
        <dbReference type="EMBL" id="EIE98715.1"/>
    </source>
</evidence>
<gene>
    <name evidence="3" type="ORF">SacglDRAFT_01804</name>
</gene>
<dbReference type="AlphaFoldDB" id="I1D191"/>